<dbReference type="Pfam" id="PF00144">
    <property type="entry name" value="Beta-lactamase"/>
    <property type="match status" value="1"/>
</dbReference>
<dbReference type="PANTHER" id="PTHR43283:SF11">
    <property type="entry name" value="BETA-LACTAMASE-RELATED DOMAIN-CONTAINING PROTEIN"/>
    <property type="match status" value="1"/>
</dbReference>
<gene>
    <name evidence="3" type="ORF">GUA46_14945</name>
</gene>
<sequence length="437" mass="49851">MRYFLVIFGVLALASCKQKPEKGEVLLSPKLERVRDSVDTYFTKLTELDRFNGVLLVFKNDTLLLDKAYNLNQDGTSSTYVATDYQFDIHSIAKLMTHYLLVKLELDGKLSMDQTLDAYFDDFPRGNEITLKMLLEHSSGLPRELIGFEGEEYLLTSDEILELSKEQKLLFQPGTDVQYSNVGYEILYCIVSKIYGKSFSQCVVDEIFEPLGMDSSGAHFFVSKNRVERMAQNHILKDGAVTHIDNIQKDEFRNARFFSAAEDLKKFMDHIKQEPYASSIMNKNGIIAKDGGSKGIRAQVYSDLKNHFDFVLLANYDEMPFFDTIDDMVKLMKSEPVDYPKEINRVAIQVDEEVLQEYAGAYTFADFDGLVLEIEVEGDHLIVLQEDEKVGELKAESPTVFFEDSKSAESFEFIKNEKGTYDALMGWKGIVVEGKRK</sequence>
<comment type="caution">
    <text evidence="3">The sequence shown here is derived from an EMBL/GenBank/DDBJ whole genome shotgun (WGS) entry which is preliminary data.</text>
</comment>
<dbReference type="SUPFAM" id="SSF56601">
    <property type="entry name" value="beta-lactamase/transpeptidase-like"/>
    <property type="match status" value="1"/>
</dbReference>
<evidence type="ECO:0000313" key="3">
    <source>
        <dbReference type="EMBL" id="NVN19644.1"/>
    </source>
</evidence>
<dbReference type="InterPro" id="IPR050789">
    <property type="entry name" value="Diverse_Enzym_Activities"/>
</dbReference>
<proteinExistence type="predicted"/>
<dbReference type="PANTHER" id="PTHR43283">
    <property type="entry name" value="BETA-LACTAMASE-RELATED"/>
    <property type="match status" value="1"/>
</dbReference>
<dbReference type="Proteomes" id="UP000558089">
    <property type="component" value="Unassembled WGS sequence"/>
</dbReference>
<organism evidence="3 4">
    <name type="scientific">Flagellimonas chongwuensis</name>
    <dbReference type="NCBI Taxonomy" id="2697365"/>
    <lineage>
        <taxon>Bacteria</taxon>
        <taxon>Pseudomonadati</taxon>
        <taxon>Bacteroidota</taxon>
        <taxon>Flavobacteriia</taxon>
        <taxon>Flavobacteriales</taxon>
        <taxon>Flavobacteriaceae</taxon>
        <taxon>Flagellimonas</taxon>
    </lineage>
</organism>
<evidence type="ECO:0000259" key="2">
    <source>
        <dbReference type="Pfam" id="PF00144"/>
    </source>
</evidence>
<dbReference type="AlphaFoldDB" id="A0A850NHJ8"/>
<name>A0A850NHJ8_9FLAO</name>
<evidence type="ECO:0000313" key="4">
    <source>
        <dbReference type="Proteomes" id="UP000558089"/>
    </source>
</evidence>
<keyword evidence="4" id="KW-1185">Reference proteome</keyword>
<keyword evidence="1 3" id="KW-0378">Hydrolase</keyword>
<dbReference type="InterPro" id="IPR012338">
    <property type="entry name" value="Beta-lactam/transpept-like"/>
</dbReference>
<dbReference type="PROSITE" id="PS51257">
    <property type="entry name" value="PROKAR_LIPOPROTEIN"/>
    <property type="match status" value="1"/>
</dbReference>
<dbReference type="InterPro" id="IPR001466">
    <property type="entry name" value="Beta-lactam-related"/>
</dbReference>
<dbReference type="GO" id="GO:0016787">
    <property type="term" value="F:hydrolase activity"/>
    <property type="evidence" value="ECO:0007669"/>
    <property type="project" value="UniProtKB-KW"/>
</dbReference>
<evidence type="ECO:0000256" key="1">
    <source>
        <dbReference type="ARBA" id="ARBA00022801"/>
    </source>
</evidence>
<reference evidence="3 4" key="1">
    <citation type="submission" date="2020-01" db="EMBL/GenBank/DDBJ databases">
        <title>Draft Genome Analysis of Muricauda sp. HICW Isolated from coastal seawater of PR China.</title>
        <authorList>
            <person name="Chen M.-X."/>
        </authorList>
    </citation>
    <scope>NUCLEOTIDE SEQUENCE [LARGE SCALE GENOMIC DNA]</scope>
    <source>
        <strain evidence="3 4">HICW</strain>
    </source>
</reference>
<protein>
    <submittedName>
        <fullName evidence="3">Serine hydrolase</fullName>
    </submittedName>
</protein>
<feature type="domain" description="Beta-lactamase-related" evidence="2">
    <location>
        <begin position="43"/>
        <end position="273"/>
    </location>
</feature>
<dbReference type="EMBL" id="WYET01000009">
    <property type="protein sequence ID" value="NVN19644.1"/>
    <property type="molecule type" value="Genomic_DNA"/>
</dbReference>
<dbReference type="RefSeq" id="WP_176621175.1">
    <property type="nucleotide sequence ID" value="NZ_WYET01000009.1"/>
</dbReference>
<dbReference type="Gene3D" id="3.40.710.10">
    <property type="entry name" value="DD-peptidase/beta-lactamase superfamily"/>
    <property type="match status" value="1"/>
</dbReference>
<accession>A0A850NHJ8</accession>